<evidence type="ECO:0000313" key="2">
    <source>
        <dbReference type="EMBL" id="RXH41684.1"/>
    </source>
</evidence>
<accession>A0A4V1L4J4</accession>
<gene>
    <name evidence="2" type="ORF">XH94_06850</name>
</gene>
<evidence type="ECO:0000256" key="1">
    <source>
        <dbReference type="SAM" id="MobiDB-lite"/>
    </source>
</evidence>
<sequence>MAVEALMLVVERGGTTMFAGIGVGGSRRRARSGQTDDSKADCNDPLADVADALNSAASRLSGFAHERWAVPTLLHFKFLEAAIHYGLTVVCQPSLGQEATHLPVRQRQLRHRSAMR</sequence>
<reference evidence="2 3" key="1">
    <citation type="submission" date="2015-04" db="EMBL/GenBank/DDBJ databases">
        <title>Comparative genomics of rhizobia nodulating Arachis hypogaea in China.</title>
        <authorList>
            <person name="Li Y."/>
        </authorList>
    </citation>
    <scope>NUCLEOTIDE SEQUENCE [LARGE SCALE GENOMIC DNA]</scope>
    <source>
        <strain evidence="2 3">CCBAU 51787</strain>
    </source>
</reference>
<name>A0A4V1L4J4_9BRAD</name>
<organism evidence="2 3">
    <name type="scientific">Bradyrhizobium zhanjiangense</name>
    <dbReference type="NCBI Taxonomy" id="1325107"/>
    <lineage>
        <taxon>Bacteria</taxon>
        <taxon>Pseudomonadati</taxon>
        <taxon>Pseudomonadota</taxon>
        <taxon>Alphaproteobacteria</taxon>
        <taxon>Hyphomicrobiales</taxon>
        <taxon>Nitrobacteraceae</taxon>
        <taxon>Bradyrhizobium</taxon>
    </lineage>
</organism>
<dbReference type="Proteomes" id="UP000290565">
    <property type="component" value="Unassembled WGS sequence"/>
</dbReference>
<evidence type="ECO:0000313" key="3">
    <source>
        <dbReference type="Proteomes" id="UP000290565"/>
    </source>
</evidence>
<dbReference type="AlphaFoldDB" id="A0A4V1L4J4"/>
<proteinExistence type="predicted"/>
<dbReference type="RefSeq" id="WP_164939217.1">
    <property type="nucleotide sequence ID" value="NZ_LBJM01000014.1"/>
</dbReference>
<comment type="caution">
    <text evidence="2">The sequence shown here is derived from an EMBL/GenBank/DDBJ whole genome shotgun (WGS) entry which is preliminary data.</text>
</comment>
<protein>
    <submittedName>
        <fullName evidence="2">Uncharacterized protein</fullName>
    </submittedName>
</protein>
<feature type="region of interest" description="Disordered" evidence="1">
    <location>
        <begin position="23"/>
        <end position="42"/>
    </location>
</feature>
<dbReference type="EMBL" id="LBJM01000014">
    <property type="protein sequence ID" value="RXH41684.1"/>
    <property type="molecule type" value="Genomic_DNA"/>
</dbReference>